<evidence type="ECO:0000313" key="3">
    <source>
        <dbReference type="Proteomes" id="UP001523401"/>
    </source>
</evidence>
<dbReference type="InterPro" id="IPR052366">
    <property type="entry name" value="GTP_Pyrophosphokinase"/>
</dbReference>
<proteinExistence type="predicted"/>
<sequence>MHPDETGIPSRKRVKRAGDAVRVGQATFEDKEIIDQWRAAHRAVLNTFQALLRTRARGHKIIVAQRHKRIATIFDKLRRFPQMNLARMDDIVGCRLIFQDLDELWDFRAKMHQARFNHRLKNDYEKYDYIVHPKETGYRGIHDVYEYHANSVMGAILRGLSIEIQYRTRIQHAWATAVEVIGHIADSQPKFQRGDERYHRAMALASEILARAHENKTACFPDKSNSDIVAEFLDINQSTSLLKLFKDLNSHSLHGSKFKNLILIIKPNSPIETRSFESAVAALKELFVLEKSMPGADLVLVRADSTGEVRDAFRNYFSDTTDFVRLIEDGCAKLSGLEITPQLS</sequence>
<comment type="caution">
    <text evidence="2">The sequence shown here is derived from an EMBL/GenBank/DDBJ whole genome shotgun (WGS) entry which is preliminary data.</text>
</comment>
<dbReference type="SMART" id="SM00954">
    <property type="entry name" value="RelA_SpoT"/>
    <property type="match status" value="1"/>
</dbReference>
<reference evidence="2 3" key="1">
    <citation type="submission" date="2022-06" db="EMBL/GenBank/DDBJ databases">
        <title>Whole-genome of Asaia lannensis strain LMG 27011T.</title>
        <authorList>
            <person name="Sombolestani A."/>
        </authorList>
    </citation>
    <scope>NUCLEOTIDE SEQUENCE [LARGE SCALE GENOMIC DNA]</scope>
    <source>
        <strain evidence="2 3">NBRC 102526</strain>
    </source>
</reference>
<evidence type="ECO:0000313" key="2">
    <source>
        <dbReference type="EMBL" id="MCO6161018.1"/>
    </source>
</evidence>
<keyword evidence="3" id="KW-1185">Reference proteome</keyword>
<dbReference type="PANTHER" id="PTHR47837:SF1">
    <property type="entry name" value="GTP PYROPHOSPHOKINASE YJBM"/>
    <property type="match status" value="1"/>
</dbReference>
<dbReference type="CDD" id="cd05399">
    <property type="entry name" value="NT_Rel-Spo_like"/>
    <property type="match status" value="1"/>
</dbReference>
<dbReference type="Pfam" id="PF04607">
    <property type="entry name" value="RelA_SpoT"/>
    <property type="match status" value="1"/>
</dbReference>
<accession>A0ABT1CJI5</accession>
<gene>
    <name evidence="2" type="ORF">NF685_13340</name>
</gene>
<dbReference type="RefSeq" id="WP_252850003.1">
    <property type="nucleotide sequence ID" value="NZ_BAPW01000008.1"/>
</dbReference>
<organism evidence="2 3">
    <name type="scientific">Asaia lannensis NBRC 102526</name>
    <dbReference type="NCBI Taxonomy" id="1307926"/>
    <lineage>
        <taxon>Bacteria</taxon>
        <taxon>Pseudomonadati</taxon>
        <taxon>Pseudomonadota</taxon>
        <taxon>Alphaproteobacteria</taxon>
        <taxon>Acetobacterales</taxon>
        <taxon>Acetobacteraceae</taxon>
        <taxon>Asaia</taxon>
    </lineage>
</organism>
<dbReference type="Proteomes" id="UP001523401">
    <property type="component" value="Unassembled WGS sequence"/>
</dbReference>
<dbReference type="Gene3D" id="3.30.460.10">
    <property type="entry name" value="Beta Polymerase, domain 2"/>
    <property type="match status" value="1"/>
</dbReference>
<dbReference type="InterPro" id="IPR007685">
    <property type="entry name" value="RelA_SpoT"/>
</dbReference>
<feature type="domain" description="RelA/SpoT" evidence="1">
    <location>
        <begin position="65"/>
        <end position="189"/>
    </location>
</feature>
<dbReference type="EMBL" id="JAMXQU010000013">
    <property type="protein sequence ID" value="MCO6161018.1"/>
    <property type="molecule type" value="Genomic_DNA"/>
</dbReference>
<evidence type="ECO:0000259" key="1">
    <source>
        <dbReference type="SMART" id="SM00954"/>
    </source>
</evidence>
<name>A0ABT1CJI5_9PROT</name>
<dbReference type="SUPFAM" id="SSF81301">
    <property type="entry name" value="Nucleotidyltransferase"/>
    <property type="match status" value="1"/>
</dbReference>
<dbReference type="InterPro" id="IPR043519">
    <property type="entry name" value="NT_sf"/>
</dbReference>
<dbReference type="PANTHER" id="PTHR47837">
    <property type="entry name" value="GTP PYROPHOSPHOKINASE YJBM"/>
    <property type="match status" value="1"/>
</dbReference>
<protein>
    <submittedName>
        <fullName evidence="2">RelA/SpoT domain-containing protein</fullName>
    </submittedName>
</protein>